<dbReference type="InParanoid" id="A0A061EP63"/>
<accession>A0A061EP63</accession>
<evidence type="ECO:0000313" key="1">
    <source>
        <dbReference type="EMBL" id="EOY06448.1"/>
    </source>
</evidence>
<organism evidence="1 2">
    <name type="scientific">Theobroma cacao</name>
    <name type="common">Cacao</name>
    <name type="synonym">Cocoa</name>
    <dbReference type="NCBI Taxonomy" id="3641"/>
    <lineage>
        <taxon>Eukaryota</taxon>
        <taxon>Viridiplantae</taxon>
        <taxon>Streptophyta</taxon>
        <taxon>Embryophyta</taxon>
        <taxon>Tracheophyta</taxon>
        <taxon>Spermatophyta</taxon>
        <taxon>Magnoliopsida</taxon>
        <taxon>eudicotyledons</taxon>
        <taxon>Gunneridae</taxon>
        <taxon>Pentapetalae</taxon>
        <taxon>rosids</taxon>
        <taxon>malvids</taxon>
        <taxon>Malvales</taxon>
        <taxon>Malvaceae</taxon>
        <taxon>Byttnerioideae</taxon>
        <taxon>Theobroma</taxon>
    </lineage>
</organism>
<sequence length="79" mass="8542">MEMLDKLSTISSDAAKLSATVEFSFGAEDHATSLHLVTLQPLKVPKLGNEKEKRKAEGCVSVLTFLVKGSSSRKLHDLA</sequence>
<keyword evidence="2" id="KW-1185">Reference proteome</keyword>
<reference evidence="1 2" key="1">
    <citation type="journal article" date="2013" name="Genome Biol.">
        <title>The genome sequence of the most widely cultivated cacao type and its use to identify candidate genes regulating pod color.</title>
        <authorList>
            <person name="Motamayor J.C."/>
            <person name="Mockaitis K."/>
            <person name="Schmutz J."/>
            <person name="Haiminen N."/>
            <person name="Iii D.L."/>
            <person name="Cornejo O."/>
            <person name="Findley S.D."/>
            <person name="Zheng P."/>
            <person name="Utro F."/>
            <person name="Royaert S."/>
            <person name="Saski C."/>
            <person name="Jenkins J."/>
            <person name="Podicheti R."/>
            <person name="Zhao M."/>
            <person name="Scheffler B.E."/>
            <person name="Stack J.C."/>
            <person name="Feltus F.A."/>
            <person name="Mustiga G.M."/>
            <person name="Amores F."/>
            <person name="Phillips W."/>
            <person name="Marelli J.P."/>
            <person name="May G.D."/>
            <person name="Shapiro H."/>
            <person name="Ma J."/>
            <person name="Bustamante C.D."/>
            <person name="Schnell R.J."/>
            <person name="Main D."/>
            <person name="Gilbert D."/>
            <person name="Parida L."/>
            <person name="Kuhn D.N."/>
        </authorList>
    </citation>
    <scope>NUCLEOTIDE SEQUENCE [LARGE SCALE GENOMIC DNA]</scope>
    <source>
        <strain evidence="2">cv. Matina 1-6</strain>
    </source>
</reference>
<name>A0A061EP63_THECC</name>
<dbReference type="Proteomes" id="UP000026915">
    <property type="component" value="Chromosome 4"/>
</dbReference>
<dbReference type="AlphaFoldDB" id="A0A061EP63"/>
<protein>
    <submittedName>
        <fullName evidence="1">Uncharacterized protein</fullName>
    </submittedName>
</protein>
<dbReference type="Gramene" id="EOY06448">
    <property type="protein sequence ID" value="EOY06448"/>
    <property type="gene ID" value="TCM_021165"/>
</dbReference>
<evidence type="ECO:0000313" key="2">
    <source>
        <dbReference type="Proteomes" id="UP000026915"/>
    </source>
</evidence>
<dbReference type="EMBL" id="CM001882">
    <property type="protein sequence ID" value="EOY06448.1"/>
    <property type="molecule type" value="Genomic_DNA"/>
</dbReference>
<proteinExistence type="predicted"/>
<dbReference type="HOGENOM" id="CLU_2610851_0_0_1"/>
<gene>
    <name evidence="1" type="ORF">TCM_021165</name>
</gene>